<gene>
    <name evidence="1" type="ORF">M5K25_016547</name>
</gene>
<name>A0ABD0UJZ8_DENTH</name>
<accession>A0ABD0UJZ8</accession>
<keyword evidence="2" id="KW-1185">Reference proteome</keyword>
<organism evidence="1 2">
    <name type="scientific">Dendrobium thyrsiflorum</name>
    <name type="common">Pinecone-like raceme dendrobium</name>
    <name type="synonym">Orchid</name>
    <dbReference type="NCBI Taxonomy" id="117978"/>
    <lineage>
        <taxon>Eukaryota</taxon>
        <taxon>Viridiplantae</taxon>
        <taxon>Streptophyta</taxon>
        <taxon>Embryophyta</taxon>
        <taxon>Tracheophyta</taxon>
        <taxon>Spermatophyta</taxon>
        <taxon>Magnoliopsida</taxon>
        <taxon>Liliopsida</taxon>
        <taxon>Asparagales</taxon>
        <taxon>Orchidaceae</taxon>
        <taxon>Epidendroideae</taxon>
        <taxon>Malaxideae</taxon>
        <taxon>Dendrobiinae</taxon>
        <taxon>Dendrobium</taxon>
    </lineage>
</organism>
<protein>
    <submittedName>
        <fullName evidence="1">Uncharacterized protein</fullName>
    </submittedName>
</protein>
<evidence type="ECO:0000313" key="1">
    <source>
        <dbReference type="EMBL" id="KAL0913114.1"/>
    </source>
</evidence>
<comment type="caution">
    <text evidence="1">The sequence shown here is derived from an EMBL/GenBank/DDBJ whole genome shotgun (WGS) entry which is preliminary data.</text>
</comment>
<dbReference type="AlphaFoldDB" id="A0ABD0UJZ8"/>
<dbReference type="Proteomes" id="UP001552299">
    <property type="component" value="Unassembled WGS sequence"/>
</dbReference>
<dbReference type="EMBL" id="JANQDX010000013">
    <property type="protein sequence ID" value="KAL0913114.1"/>
    <property type="molecule type" value="Genomic_DNA"/>
</dbReference>
<proteinExistence type="predicted"/>
<sequence>MDLRAAMDGSGGRWTEERHSRFLNRIESTFVHQMLNLHSDGGNFHRSASRFDRRVPDRVTGFKTTENSPIRLPPTLAADPGHAAFVARENGSYIRKRYDASLDQVVPEFENKSDDLHAHRGK</sequence>
<reference evidence="1 2" key="1">
    <citation type="journal article" date="2024" name="Plant Biotechnol. J.">
        <title>Dendrobium thyrsiflorum genome and its molecular insights into genes involved in important horticultural traits.</title>
        <authorList>
            <person name="Chen B."/>
            <person name="Wang J.Y."/>
            <person name="Zheng P.J."/>
            <person name="Li K.L."/>
            <person name="Liang Y.M."/>
            <person name="Chen X.F."/>
            <person name="Zhang C."/>
            <person name="Zhao X."/>
            <person name="He X."/>
            <person name="Zhang G.Q."/>
            <person name="Liu Z.J."/>
            <person name="Xu Q."/>
        </authorList>
    </citation>
    <scope>NUCLEOTIDE SEQUENCE [LARGE SCALE GENOMIC DNA]</scope>
    <source>
        <strain evidence="1">GZMU011</strain>
    </source>
</reference>
<evidence type="ECO:0000313" key="2">
    <source>
        <dbReference type="Proteomes" id="UP001552299"/>
    </source>
</evidence>